<dbReference type="InterPro" id="IPR050277">
    <property type="entry name" value="Sodium:Solute_Symporter"/>
</dbReference>
<feature type="transmembrane region" description="Helical" evidence="9">
    <location>
        <begin position="434"/>
        <end position="451"/>
    </location>
</feature>
<proteinExistence type="inferred from homology"/>
<dbReference type="STRING" id="1300349.I603_0457"/>
<comment type="caution">
    <text evidence="10">The sequence shown here is derived from an EMBL/GenBank/DDBJ whole genome shotgun (WGS) entry which is preliminary data.</text>
</comment>
<dbReference type="InterPro" id="IPR001734">
    <property type="entry name" value="Na/solute_symporter"/>
</dbReference>
<keyword evidence="3" id="KW-0813">Transport</keyword>
<dbReference type="Proteomes" id="UP000092484">
    <property type="component" value="Unassembled WGS sequence"/>
</dbReference>
<evidence type="ECO:0000256" key="6">
    <source>
        <dbReference type="ARBA" id="ARBA00023136"/>
    </source>
</evidence>
<evidence type="ECO:0000256" key="2">
    <source>
        <dbReference type="ARBA" id="ARBA00006434"/>
    </source>
</evidence>
<dbReference type="InterPro" id="IPR038377">
    <property type="entry name" value="Na/Glc_symporter_sf"/>
</dbReference>
<comment type="subcellular location">
    <subcellularLocation>
        <location evidence="1">Membrane</location>
        <topology evidence="1">Multi-pass membrane protein</topology>
    </subcellularLocation>
</comment>
<dbReference type="GO" id="GO:0022857">
    <property type="term" value="F:transmembrane transporter activity"/>
    <property type="evidence" value="ECO:0007669"/>
    <property type="project" value="InterPro"/>
</dbReference>
<accession>A0A1A7BKT2</accession>
<feature type="transmembrane region" description="Helical" evidence="9">
    <location>
        <begin position="258"/>
        <end position="278"/>
    </location>
</feature>
<organism evidence="10 11">
    <name type="scientific">Erythrobacter dokdonensis DSW-74</name>
    <dbReference type="NCBI Taxonomy" id="1300349"/>
    <lineage>
        <taxon>Bacteria</taxon>
        <taxon>Pseudomonadati</taxon>
        <taxon>Pseudomonadota</taxon>
        <taxon>Alphaproteobacteria</taxon>
        <taxon>Sphingomonadales</taxon>
        <taxon>Erythrobacteraceae</taxon>
        <taxon>Erythrobacter/Porphyrobacter group</taxon>
        <taxon>Erythrobacter</taxon>
    </lineage>
</organism>
<evidence type="ECO:0000313" key="11">
    <source>
        <dbReference type="Proteomes" id="UP000092484"/>
    </source>
</evidence>
<feature type="region of interest" description="Disordered" evidence="8">
    <location>
        <begin position="466"/>
        <end position="493"/>
    </location>
</feature>
<dbReference type="AlphaFoldDB" id="A0A1A7BKT2"/>
<feature type="transmembrane region" description="Helical" evidence="9">
    <location>
        <begin position="148"/>
        <end position="170"/>
    </location>
</feature>
<feature type="transmembrane region" description="Helical" evidence="9">
    <location>
        <begin position="308"/>
        <end position="335"/>
    </location>
</feature>
<evidence type="ECO:0000256" key="3">
    <source>
        <dbReference type="ARBA" id="ARBA00022448"/>
    </source>
</evidence>
<gene>
    <name evidence="10" type="ORF">I603_0457</name>
</gene>
<reference evidence="10 11" key="1">
    <citation type="submission" date="2016-06" db="EMBL/GenBank/DDBJ databases">
        <title>Genome sequence of Porphyrobacter dokdonensis DSW-74.</title>
        <authorList>
            <person name="Kim J.F."/>
            <person name="Song J.Y."/>
        </authorList>
    </citation>
    <scope>NUCLEOTIDE SEQUENCE [LARGE SCALE GENOMIC DNA]</scope>
    <source>
        <strain evidence="10 11">DSW-74</strain>
    </source>
</reference>
<feature type="transmembrane region" description="Helical" evidence="9">
    <location>
        <begin position="381"/>
        <end position="402"/>
    </location>
</feature>
<evidence type="ECO:0000256" key="1">
    <source>
        <dbReference type="ARBA" id="ARBA00004141"/>
    </source>
</evidence>
<feature type="transmembrane region" description="Helical" evidence="9">
    <location>
        <begin position="36"/>
        <end position="56"/>
    </location>
</feature>
<dbReference type="GO" id="GO:0005886">
    <property type="term" value="C:plasma membrane"/>
    <property type="evidence" value="ECO:0007669"/>
    <property type="project" value="TreeGrafter"/>
</dbReference>
<evidence type="ECO:0000313" key="10">
    <source>
        <dbReference type="EMBL" id="OBV12326.1"/>
    </source>
</evidence>
<feature type="transmembrane region" description="Helical" evidence="9">
    <location>
        <begin position="356"/>
        <end position="375"/>
    </location>
</feature>
<evidence type="ECO:0000256" key="5">
    <source>
        <dbReference type="ARBA" id="ARBA00022989"/>
    </source>
</evidence>
<name>A0A1A7BKT2_9SPHN</name>
<dbReference type="PROSITE" id="PS50283">
    <property type="entry name" value="NA_SOLUT_SYMP_3"/>
    <property type="match status" value="1"/>
</dbReference>
<feature type="transmembrane region" description="Helical" evidence="9">
    <location>
        <begin position="409"/>
        <end position="428"/>
    </location>
</feature>
<comment type="similarity">
    <text evidence="2 7">Belongs to the sodium:solute symporter (SSF) (TC 2.A.21) family.</text>
</comment>
<feature type="transmembrane region" description="Helical" evidence="9">
    <location>
        <begin position="115"/>
        <end position="136"/>
    </location>
</feature>
<dbReference type="EMBL" id="LZYB01000001">
    <property type="protein sequence ID" value="OBV12326.1"/>
    <property type="molecule type" value="Genomic_DNA"/>
</dbReference>
<evidence type="ECO:0000256" key="7">
    <source>
        <dbReference type="RuleBase" id="RU362091"/>
    </source>
</evidence>
<dbReference type="PANTHER" id="PTHR48086">
    <property type="entry name" value="SODIUM/PROLINE SYMPORTER-RELATED"/>
    <property type="match status" value="1"/>
</dbReference>
<evidence type="ECO:0000256" key="4">
    <source>
        <dbReference type="ARBA" id="ARBA00022692"/>
    </source>
</evidence>
<feature type="transmembrane region" description="Helical" evidence="9">
    <location>
        <begin position="176"/>
        <end position="194"/>
    </location>
</feature>
<feature type="transmembrane region" description="Helical" evidence="9">
    <location>
        <begin position="76"/>
        <end position="95"/>
    </location>
</feature>
<protein>
    <submittedName>
        <fullName evidence="10">Na+/solute symporter</fullName>
    </submittedName>
</protein>
<keyword evidence="5 9" id="KW-1133">Transmembrane helix</keyword>
<keyword evidence="11" id="KW-1185">Reference proteome</keyword>
<dbReference type="PANTHER" id="PTHR48086:SF7">
    <property type="entry name" value="SODIUM-SOLUTE SYMPORTER-RELATED"/>
    <property type="match status" value="1"/>
</dbReference>
<evidence type="ECO:0000256" key="9">
    <source>
        <dbReference type="SAM" id="Phobius"/>
    </source>
</evidence>
<evidence type="ECO:0000256" key="8">
    <source>
        <dbReference type="SAM" id="MobiDB-lite"/>
    </source>
</evidence>
<dbReference type="Pfam" id="PF00474">
    <property type="entry name" value="SSF"/>
    <property type="match status" value="1"/>
</dbReference>
<dbReference type="Gene3D" id="1.20.1730.10">
    <property type="entry name" value="Sodium/glucose cotransporter"/>
    <property type="match status" value="1"/>
</dbReference>
<sequence>MTLALILLYVFAQVLLAAWAGRGAKSDADYLVAGRSLGPFAVAMSLFATWFASESLIATSSEVANDGLAGARTEPFAYALGILAIALFFAHRLRSGGYITIADFLRARFGPGTELLAAGVIALSATTWSAAQLYAFATIIAAASPFDFPVALAGATLLVLTYTLFGGLAGDVVTDIVQGVIMIAAMLVLAFLMFDAHGGIAPAIASVRAEAWSFSLPDESWTAWAELWLIPIAGTMVSQEALARTLAARSPEVARRGALAGAGIYLCVGLIPVSFGLFGPSLAPVLGVELGADEAFLPSLASALFPSWLYIIFTGALLSAILSSVDSALLAVSAVATESGYRRIDPDASPRTMLRAARGATVIAGVVAALVAASGESLRDLVLDAGAIAAVLAVPIIMGLAGRGLGTRAGLAAIVVQVAVLGVLDWMLGIEGAFLWMIASGLAVFAGATWAERRALRVVRAEAGRKRQRGGNEAPMTGVKRGYERARKRPKRP</sequence>
<dbReference type="RefSeq" id="WP_068862175.1">
    <property type="nucleotide sequence ID" value="NZ_LZYB01000001.1"/>
</dbReference>
<keyword evidence="6 9" id="KW-0472">Membrane</keyword>
<keyword evidence="4 9" id="KW-0812">Transmembrane</keyword>